<gene>
    <name evidence="2" type="ORF">PGLA1383_LOCUS9926</name>
</gene>
<organism evidence="2 3">
    <name type="scientific">Polarella glacialis</name>
    <name type="common">Dinoflagellate</name>
    <dbReference type="NCBI Taxonomy" id="89957"/>
    <lineage>
        <taxon>Eukaryota</taxon>
        <taxon>Sar</taxon>
        <taxon>Alveolata</taxon>
        <taxon>Dinophyceae</taxon>
        <taxon>Suessiales</taxon>
        <taxon>Suessiaceae</taxon>
        <taxon>Polarella</taxon>
    </lineage>
</organism>
<reference evidence="2" key="1">
    <citation type="submission" date="2021-02" db="EMBL/GenBank/DDBJ databases">
        <authorList>
            <person name="Dougan E. K."/>
            <person name="Rhodes N."/>
            <person name="Thang M."/>
            <person name="Chan C."/>
        </authorList>
    </citation>
    <scope>NUCLEOTIDE SEQUENCE</scope>
</reference>
<keyword evidence="3" id="KW-1185">Reference proteome</keyword>
<dbReference type="AlphaFoldDB" id="A0A813DPV6"/>
<protein>
    <submittedName>
        <fullName evidence="2">Uncharacterized protein</fullName>
    </submittedName>
</protein>
<comment type="caution">
    <text evidence="2">The sequence shown here is derived from an EMBL/GenBank/DDBJ whole genome shotgun (WGS) entry which is preliminary data.</text>
</comment>
<sequence length="242" mass="24903">MGASIAARSHSLGLLGSRSVTPSSALYAASGAVTPRALTPFSRVVQASPKPVLSVSAPSPWTPVPSQPSSVRLLYAAPCSVPASPSGRAPFVSAQSRAVSSIAPLVPFPVLDWQRQALQGSLTPRAAPSPSPARPQRSASTGPTQSRGWQVVSTAKPSLLIPSSTSASALPRGPSLPPQRSPREARAGPQPAWALLYGAPEAGLLPVGSPQWLNGSGPQRCHDPLGAVFLQRSWAIAPCQTK</sequence>
<feature type="region of interest" description="Disordered" evidence="1">
    <location>
        <begin position="162"/>
        <end position="188"/>
    </location>
</feature>
<evidence type="ECO:0000313" key="3">
    <source>
        <dbReference type="Proteomes" id="UP000654075"/>
    </source>
</evidence>
<dbReference type="EMBL" id="CAJNNV010004782">
    <property type="protein sequence ID" value="CAE8591240.1"/>
    <property type="molecule type" value="Genomic_DNA"/>
</dbReference>
<feature type="compositionally biased region" description="Polar residues" evidence="1">
    <location>
        <begin position="141"/>
        <end position="150"/>
    </location>
</feature>
<name>A0A813DPV6_POLGL</name>
<proteinExistence type="predicted"/>
<accession>A0A813DPV6</accession>
<feature type="region of interest" description="Disordered" evidence="1">
    <location>
        <begin position="122"/>
        <end position="150"/>
    </location>
</feature>
<evidence type="ECO:0000313" key="2">
    <source>
        <dbReference type="EMBL" id="CAE8591240.1"/>
    </source>
</evidence>
<dbReference type="Proteomes" id="UP000654075">
    <property type="component" value="Unassembled WGS sequence"/>
</dbReference>
<evidence type="ECO:0000256" key="1">
    <source>
        <dbReference type="SAM" id="MobiDB-lite"/>
    </source>
</evidence>